<dbReference type="InterPro" id="IPR016677">
    <property type="entry name" value="UCP016817_carboligase"/>
</dbReference>
<dbReference type="GO" id="GO:0046872">
    <property type="term" value="F:metal ion binding"/>
    <property type="evidence" value="ECO:0007669"/>
    <property type="project" value="InterPro"/>
</dbReference>
<dbReference type="EMBL" id="VTWH01000005">
    <property type="protein sequence ID" value="KAA0968618.1"/>
    <property type="molecule type" value="Genomic_DNA"/>
</dbReference>
<organism evidence="3 4">
    <name type="scientific">Aureimonas fodinaquatilis</name>
    <dbReference type="NCBI Taxonomy" id="2565783"/>
    <lineage>
        <taxon>Bacteria</taxon>
        <taxon>Pseudomonadati</taxon>
        <taxon>Pseudomonadota</taxon>
        <taxon>Alphaproteobacteria</taxon>
        <taxon>Hyphomicrobiales</taxon>
        <taxon>Aurantimonadaceae</taxon>
        <taxon>Aureimonas</taxon>
    </lineage>
</organism>
<feature type="domain" description="ATP-grasp" evidence="2">
    <location>
        <begin position="230"/>
        <end position="284"/>
    </location>
</feature>
<dbReference type="AlphaFoldDB" id="A0A5B0DQ76"/>
<keyword evidence="1" id="KW-0067">ATP-binding</keyword>
<dbReference type="GO" id="GO:0005524">
    <property type="term" value="F:ATP binding"/>
    <property type="evidence" value="ECO:0007669"/>
    <property type="project" value="UniProtKB-UniRule"/>
</dbReference>
<reference evidence="3 4" key="1">
    <citation type="submission" date="2019-08" db="EMBL/GenBank/DDBJ databases">
        <title>Aureimonas fodiniaquatilis sp. nov., isolated from a coal mine wastewater.</title>
        <authorList>
            <person name="Kim W."/>
        </authorList>
    </citation>
    <scope>NUCLEOTIDE SEQUENCE [LARGE SCALE GENOMIC DNA]</scope>
    <source>
        <strain evidence="3 4">CAU 1482</strain>
    </source>
</reference>
<keyword evidence="1" id="KW-0547">Nucleotide-binding</keyword>
<dbReference type="InterPro" id="IPR011761">
    <property type="entry name" value="ATP-grasp"/>
</dbReference>
<dbReference type="RefSeq" id="WP_149301566.1">
    <property type="nucleotide sequence ID" value="NZ_VTWH01000005.1"/>
</dbReference>
<sequence length="374" mass="39939">MTRPSVLIAAFSARQIARSAQLAGYDALAVDFFNDLDLGQYCAVSALLTGHYPDGFDAQALLDTLEKLALGREPLGFVYGAGFEDRPDLLDAIGQRWPILGNCANTVRQLKDPAAFALLCRQAGIAHPPTALAPPRPATGWLAKKMGGSGGSHIVPAETVKDANGYYFQPILPGEKISLGLIGMGRHISPLGLTRQWNQPIAEAPYRYGGALGPLNLPQENELVAAVAAIAQSMPLLGLCSADFLITEGQPPVLLEINPRAGATLDVFENAEYPLFQRHMAAFHGKGTAFPAPIGPRRASGLLWAEQPIIVPQNFMWPEWAADLPRPGAGIASGEPVCTIVAEATGADCDERQLYQLFTERQVTLLAALQRSAA</sequence>
<dbReference type="PIRSF" id="PIRSF016817">
    <property type="entry name" value="UCP016817_carboligase"/>
    <property type="match status" value="1"/>
</dbReference>
<keyword evidence="4" id="KW-1185">Reference proteome</keyword>
<dbReference type="OrthoDB" id="1804072at2"/>
<name>A0A5B0DQ76_9HYPH</name>
<proteinExistence type="predicted"/>
<evidence type="ECO:0000313" key="4">
    <source>
        <dbReference type="Proteomes" id="UP000324738"/>
    </source>
</evidence>
<comment type="caution">
    <text evidence="3">The sequence shown here is derived from an EMBL/GenBank/DDBJ whole genome shotgun (WGS) entry which is preliminary data.</text>
</comment>
<evidence type="ECO:0000259" key="2">
    <source>
        <dbReference type="PROSITE" id="PS50975"/>
    </source>
</evidence>
<evidence type="ECO:0000256" key="1">
    <source>
        <dbReference type="PROSITE-ProRule" id="PRU00409"/>
    </source>
</evidence>
<dbReference type="SUPFAM" id="SSF56059">
    <property type="entry name" value="Glutathione synthetase ATP-binding domain-like"/>
    <property type="match status" value="1"/>
</dbReference>
<dbReference type="Gene3D" id="3.30.470.20">
    <property type="entry name" value="ATP-grasp fold, B domain"/>
    <property type="match status" value="1"/>
</dbReference>
<dbReference type="PROSITE" id="PS50975">
    <property type="entry name" value="ATP_GRASP"/>
    <property type="match status" value="1"/>
</dbReference>
<dbReference type="Pfam" id="PF02655">
    <property type="entry name" value="ATP-grasp_3"/>
    <property type="match status" value="1"/>
</dbReference>
<dbReference type="Proteomes" id="UP000324738">
    <property type="component" value="Unassembled WGS sequence"/>
</dbReference>
<dbReference type="InterPro" id="IPR003806">
    <property type="entry name" value="ATP-grasp_PylC-type"/>
</dbReference>
<accession>A0A5B0DQ76</accession>
<evidence type="ECO:0000313" key="3">
    <source>
        <dbReference type="EMBL" id="KAA0968618.1"/>
    </source>
</evidence>
<gene>
    <name evidence="3" type="ORF">FPY71_17225</name>
</gene>
<protein>
    <submittedName>
        <fullName evidence="3">ATP-grasp domain-containing protein</fullName>
    </submittedName>
</protein>